<evidence type="ECO:0000313" key="4">
    <source>
        <dbReference type="EMBL" id="EER44649.1"/>
    </source>
</evidence>
<dbReference type="InterPro" id="IPR000602">
    <property type="entry name" value="Glyco_hydro_38_N"/>
</dbReference>
<dbReference type="InterPro" id="IPR011682">
    <property type="entry name" value="Glyco_hydro_38_C"/>
</dbReference>
<dbReference type="AlphaFoldDB" id="C6H4M7"/>
<dbReference type="PANTHER" id="PTHR46017:SF1">
    <property type="entry name" value="ALPHA-MANNOSIDASE 2C1"/>
    <property type="match status" value="1"/>
</dbReference>
<dbReference type="InterPro" id="IPR011013">
    <property type="entry name" value="Gal_mutarotase_sf_dom"/>
</dbReference>
<evidence type="ECO:0000259" key="3">
    <source>
        <dbReference type="Pfam" id="PF22907"/>
    </source>
</evidence>
<dbReference type="eggNOG" id="KOG4342">
    <property type="taxonomic scope" value="Eukaryota"/>
</dbReference>
<dbReference type="InterPro" id="IPR027291">
    <property type="entry name" value="Glyco_hydro_38_N_sf"/>
</dbReference>
<dbReference type="EMBL" id="GG692419">
    <property type="protein sequence ID" value="EER44649.1"/>
    <property type="molecule type" value="Genomic_DNA"/>
</dbReference>
<evidence type="ECO:0000259" key="2">
    <source>
        <dbReference type="Pfam" id="PF07748"/>
    </source>
</evidence>
<dbReference type="GO" id="GO:0000329">
    <property type="term" value="C:fungal-type vacuole membrane"/>
    <property type="evidence" value="ECO:0007669"/>
    <property type="project" value="TreeGrafter"/>
</dbReference>
<proteinExistence type="predicted"/>
<dbReference type="FunFam" id="3.20.110.10:FF:000002">
    <property type="entry name" value="alpha-mannosidase 2C1 isoform X1"/>
    <property type="match status" value="1"/>
</dbReference>
<evidence type="ECO:0000259" key="1">
    <source>
        <dbReference type="Pfam" id="PF01074"/>
    </source>
</evidence>
<dbReference type="Pfam" id="PF22907">
    <property type="entry name" value="Ams1-like_1st"/>
    <property type="match status" value="1"/>
</dbReference>
<dbReference type="SUPFAM" id="SSF74650">
    <property type="entry name" value="Galactose mutarotase-like"/>
    <property type="match status" value="1"/>
</dbReference>
<sequence length="642" mass="73542">MMPHLSSSTRLLQLQRLLYSYILMSSTTNDDEQHVKLSVYSVPNLARPSFKEATANKFKPTKRGESFGPSWSTHWFKIQLTVPEEMRKKERLEFHWDANNEGMVWTEDGKPLQGLTGGGERIEWILPDSFRDGKEHVFYIEMACNGMFGNAPGGDSIQPPSPNKYYRLNVARITAVNLQARALYYDFWMIGDAAREFPSDSWHSHQALQVANAIMDAFIEGNGSQTSIVKGRKIAQQYLGNLVDSDKVYKTDKQSIVYGIGHCHIDTCWLWPWAETRRKVARSWSTQCDLMERYPEHRFVCSQAQQFKWLEKDYPYVFDRVKSFVKKGSFIPIGGSWVEHDTNMPSGESLARQFIHGQRFFESHFGERCTTFWLPDTFGYSSQIPQLCRLAGMSRFFTQKLSWNNINKFPHTTFNWVALDGSQVLCHMTPAETYTASAHFGDVRRSVLQHKSMDQDNTSLLVFGKGDGGGGPTFEHLEKLRRLRGMSDTGELLPRVTMGSSVDDFFAKLEEKAANGTNFVTWYGELYFELHRGTYTTQANNKFNNRKSELSNSKVSLEVSKGVITSLVDLAEQREIIARGGKANQLVLFDDKPLYWQAWDVEVYHLESRKELTSGTTTIAENNPHRVGVVTKTNISDKSWWR</sequence>
<dbReference type="PANTHER" id="PTHR46017">
    <property type="entry name" value="ALPHA-MANNOSIDASE 2C1"/>
    <property type="match status" value="1"/>
</dbReference>
<dbReference type="GO" id="GO:0004559">
    <property type="term" value="F:alpha-mannosidase activity"/>
    <property type="evidence" value="ECO:0007669"/>
    <property type="project" value="InterPro"/>
</dbReference>
<dbReference type="SUPFAM" id="SSF88713">
    <property type="entry name" value="Glycoside hydrolase/deacetylase"/>
    <property type="match status" value="1"/>
</dbReference>
<protein>
    <submittedName>
        <fullName evidence="4">Alpha-mannosidase</fullName>
    </submittedName>
</protein>
<dbReference type="VEuPathDB" id="FungiDB:HCDG_00228"/>
<feature type="domain" description="Alpha-mannosidase Ams1-like N-terminal" evidence="3">
    <location>
        <begin position="35"/>
        <end position="173"/>
    </location>
</feature>
<dbReference type="InterPro" id="IPR011330">
    <property type="entry name" value="Glyco_hydro/deAcase_b/a-brl"/>
</dbReference>
<dbReference type="GO" id="GO:0009313">
    <property type="term" value="P:oligosaccharide catabolic process"/>
    <property type="evidence" value="ECO:0007669"/>
    <property type="project" value="TreeGrafter"/>
</dbReference>
<accession>C6H4M7</accession>
<dbReference type="GO" id="GO:0006013">
    <property type="term" value="P:mannose metabolic process"/>
    <property type="evidence" value="ECO:0007669"/>
    <property type="project" value="InterPro"/>
</dbReference>
<dbReference type="Pfam" id="PF07748">
    <property type="entry name" value="Glyco_hydro_38C"/>
    <property type="match status" value="1"/>
</dbReference>
<name>C6H4M7_AJECH</name>
<reference evidence="5" key="1">
    <citation type="submission" date="2009-05" db="EMBL/GenBank/DDBJ databases">
        <title>The genome sequence of Ajellomyces capsulatus strain H143.</title>
        <authorList>
            <person name="Champion M."/>
            <person name="Cuomo C.A."/>
            <person name="Ma L.-J."/>
            <person name="Henn M.R."/>
            <person name="Sil A."/>
            <person name="Goldman B."/>
            <person name="Young S.K."/>
            <person name="Kodira C.D."/>
            <person name="Zeng Q."/>
            <person name="Koehrsen M."/>
            <person name="Alvarado L."/>
            <person name="Berlin A.M."/>
            <person name="Borenstein D."/>
            <person name="Chen Z."/>
            <person name="Engels R."/>
            <person name="Freedman E."/>
            <person name="Gellesch M."/>
            <person name="Goldberg J."/>
            <person name="Griggs A."/>
            <person name="Gujja S."/>
            <person name="Heiman D.I."/>
            <person name="Hepburn T.A."/>
            <person name="Howarth C."/>
            <person name="Jen D."/>
            <person name="Larson L."/>
            <person name="Lewis B."/>
            <person name="Mehta T."/>
            <person name="Park D."/>
            <person name="Pearson M."/>
            <person name="Roberts A."/>
            <person name="Saif S."/>
            <person name="Shea T.D."/>
            <person name="Shenoy N."/>
            <person name="Sisk P."/>
            <person name="Stolte C."/>
            <person name="Sykes S."/>
            <person name="Walk T."/>
            <person name="White J."/>
            <person name="Yandava C."/>
            <person name="Klein B."/>
            <person name="McEwen J.G."/>
            <person name="Puccia R."/>
            <person name="Goldman G.H."/>
            <person name="Felipe M.S."/>
            <person name="Nino-Vega G."/>
            <person name="San-Blas G."/>
            <person name="Taylor J.W."/>
            <person name="Mendoza L."/>
            <person name="Galagan J.E."/>
            <person name="Nusbaum C."/>
            <person name="Birren B.W."/>
        </authorList>
    </citation>
    <scope>NUCLEOTIDE SEQUENCE [LARGE SCALE GENOMIC DNA]</scope>
    <source>
        <strain evidence="5">H143</strain>
    </source>
</reference>
<dbReference type="GO" id="GO:0030246">
    <property type="term" value="F:carbohydrate binding"/>
    <property type="evidence" value="ECO:0007669"/>
    <property type="project" value="InterPro"/>
</dbReference>
<gene>
    <name evidence="4" type="ORF">HCDG_00228</name>
</gene>
<dbReference type="HOGENOM" id="CLU_003442_3_0_1"/>
<dbReference type="Gene3D" id="3.20.110.10">
    <property type="entry name" value="Glycoside hydrolase 38, N terminal domain"/>
    <property type="match status" value="1"/>
</dbReference>
<dbReference type="OMA" id="KETEPHG"/>
<dbReference type="Proteomes" id="UP000002624">
    <property type="component" value="Unassembled WGS sequence"/>
</dbReference>
<feature type="domain" description="Glycoside hydrolase family 38 N-terminal" evidence="1">
    <location>
        <begin position="257"/>
        <end position="522"/>
    </location>
</feature>
<dbReference type="InterPro" id="IPR054723">
    <property type="entry name" value="Ams1-like_N"/>
</dbReference>
<dbReference type="OrthoDB" id="10261055at2759"/>
<feature type="domain" description="Glycosyl hydrolase family 38 C-terminal" evidence="2">
    <location>
        <begin position="550"/>
        <end position="636"/>
    </location>
</feature>
<dbReference type="CDD" id="cd10812">
    <property type="entry name" value="GH38N_AMII_ScAms1_like"/>
    <property type="match status" value="1"/>
</dbReference>
<organism evidence="4 5">
    <name type="scientific">Ajellomyces capsulatus (strain H143)</name>
    <name type="common">Darling's disease fungus</name>
    <name type="synonym">Histoplasma capsulatum</name>
    <dbReference type="NCBI Taxonomy" id="544712"/>
    <lineage>
        <taxon>Eukaryota</taxon>
        <taxon>Fungi</taxon>
        <taxon>Dikarya</taxon>
        <taxon>Ascomycota</taxon>
        <taxon>Pezizomycotina</taxon>
        <taxon>Eurotiomycetes</taxon>
        <taxon>Eurotiomycetidae</taxon>
        <taxon>Onygenales</taxon>
        <taxon>Ajellomycetaceae</taxon>
        <taxon>Histoplasma</taxon>
    </lineage>
</organism>
<evidence type="ECO:0000313" key="5">
    <source>
        <dbReference type="Proteomes" id="UP000002624"/>
    </source>
</evidence>
<dbReference type="STRING" id="544712.C6H4M7"/>
<dbReference type="Pfam" id="PF01074">
    <property type="entry name" value="Glyco_hydro_38N"/>
    <property type="match status" value="1"/>
</dbReference>